<name>A0A9X1WR09_9BACL</name>
<protein>
    <submittedName>
        <fullName evidence="1">Uncharacterized protein</fullName>
    </submittedName>
</protein>
<reference evidence="1" key="1">
    <citation type="submission" date="2022-04" db="EMBL/GenBank/DDBJ databases">
        <title>Paenibacillus mangrovi sp. nov., a novel endophytic bacterium isolated from bark of Kandelia candel.</title>
        <authorList>
            <person name="Tuo L."/>
        </authorList>
    </citation>
    <scope>NUCLEOTIDE SEQUENCE</scope>
    <source>
        <strain evidence="1">KQZ6P-2</strain>
    </source>
</reference>
<dbReference type="RefSeq" id="WP_244723682.1">
    <property type="nucleotide sequence ID" value="NZ_JALIRP010000003.1"/>
</dbReference>
<proteinExistence type="predicted"/>
<dbReference type="EMBL" id="JALIRP010000003">
    <property type="protein sequence ID" value="MCJ8011795.1"/>
    <property type="molecule type" value="Genomic_DNA"/>
</dbReference>
<comment type="caution">
    <text evidence="1">The sequence shown here is derived from an EMBL/GenBank/DDBJ whole genome shotgun (WGS) entry which is preliminary data.</text>
</comment>
<dbReference type="AlphaFoldDB" id="A0A9X1WR09"/>
<evidence type="ECO:0000313" key="2">
    <source>
        <dbReference type="Proteomes" id="UP001139347"/>
    </source>
</evidence>
<evidence type="ECO:0000313" key="1">
    <source>
        <dbReference type="EMBL" id="MCJ8011795.1"/>
    </source>
</evidence>
<sequence length="224" mass="26577">MKRLLYYSQIRCDSESEFRRTVNADMESLRRDWAVQGLSDVSIFVSQLYVFIYAESAHLSEQAEWRWPQHYSRWLESWPANPLSKAEIEATARLEVPLIDIYHDGVPSDYDTWRKNRQIDERIGSIACLRPEMAASYIYYHFQRQEEAEPSFNETYMIGLFGTLIFSYHELPSLVSEHTRQGLLNTQQTPSNWHEVMQPHFIPWTDEAGRDFPWMRMERINGSL</sequence>
<dbReference type="Proteomes" id="UP001139347">
    <property type="component" value="Unassembled WGS sequence"/>
</dbReference>
<accession>A0A9X1WR09</accession>
<keyword evidence="2" id="KW-1185">Reference proteome</keyword>
<organism evidence="1 2">
    <name type="scientific">Paenibacillus mangrovi</name>
    <dbReference type="NCBI Taxonomy" id="2931978"/>
    <lineage>
        <taxon>Bacteria</taxon>
        <taxon>Bacillati</taxon>
        <taxon>Bacillota</taxon>
        <taxon>Bacilli</taxon>
        <taxon>Bacillales</taxon>
        <taxon>Paenibacillaceae</taxon>
        <taxon>Paenibacillus</taxon>
    </lineage>
</organism>
<gene>
    <name evidence="1" type="ORF">MUG84_08575</name>
</gene>